<dbReference type="AlphaFoldDB" id="A0A6N9TMG1"/>
<dbReference type="RefSeq" id="WP_163297784.1">
    <property type="nucleotide sequence ID" value="NZ_JAAGRR010000011.1"/>
</dbReference>
<evidence type="ECO:0000313" key="2">
    <source>
        <dbReference type="Proteomes" id="UP000469346"/>
    </source>
</evidence>
<keyword evidence="2" id="KW-1185">Reference proteome</keyword>
<dbReference type="Proteomes" id="UP000469346">
    <property type="component" value="Unassembled WGS sequence"/>
</dbReference>
<accession>A0A6N9TMG1</accession>
<sequence length="65" mass="7659">MHHDDGERRPSAAPDEETELLSIRIRKDLYRAFRRCAWMTVHETGLTLDEVHNRLVEDLLRARGC</sequence>
<comment type="caution">
    <text evidence="1">The sequence shown here is derived from an EMBL/GenBank/DDBJ whole genome shotgun (WGS) entry which is preliminary data.</text>
</comment>
<name>A0A6N9TMG1_DISTH</name>
<organism evidence="1 2">
    <name type="scientific">Dissulfurirhabdus thermomarina</name>
    <dbReference type="NCBI Taxonomy" id="1765737"/>
    <lineage>
        <taxon>Bacteria</taxon>
        <taxon>Deltaproteobacteria</taxon>
        <taxon>Dissulfurirhabdaceae</taxon>
        <taxon>Dissulfurirhabdus</taxon>
    </lineage>
</organism>
<gene>
    <name evidence="1" type="ORF">G3N55_02025</name>
</gene>
<evidence type="ECO:0000313" key="1">
    <source>
        <dbReference type="EMBL" id="NDY41630.1"/>
    </source>
</evidence>
<protein>
    <submittedName>
        <fullName evidence="1">Uncharacterized protein</fullName>
    </submittedName>
</protein>
<reference evidence="1 2" key="1">
    <citation type="submission" date="2020-02" db="EMBL/GenBank/DDBJ databases">
        <title>Comparative genomics of sulfur disproportionating microorganisms.</title>
        <authorList>
            <person name="Ward L.M."/>
            <person name="Bertran E."/>
            <person name="Johnston D.T."/>
        </authorList>
    </citation>
    <scope>NUCLEOTIDE SEQUENCE [LARGE SCALE GENOMIC DNA]</scope>
    <source>
        <strain evidence="1 2">DSM 100025</strain>
    </source>
</reference>
<proteinExistence type="predicted"/>
<dbReference type="EMBL" id="JAAGRR010000011">
    <property type="protein sequence ID" value="NDY41630.1"/>
    <property type="molecule type" value="Genomic_DNA"/>
</dbReference>